<evidence type="ECO:0000259" key="1">
    <source>
        <dbReference type="Pfam" id="PF02777"/>
    </source>
</evidence>
<dbReference type="Proteomes" id="UP000266743">
    <property type="component" value="Chromosome 6"/>
</dbReference>
<dbReference type="Pfam" id="PF02777">
    <property type="entry name" value="Sod_Fe_C"/>
    <property type="match status" value="1"/>
</dbReference>
<proteinExistence type="predicted"/>
<evidence type="ECO:0000313" key="2">
    <source>
        <dbReference type="EMBL" id="RHW72061.1"/>
    </source>
</evidence>
<dbReference type="GO" id="GO:0046872">
    <property type="term" value="F:metal ion binding"/>
    <property type="evidence" value="ECO:0007669"/>
    <property type="project" value="InterPro"/>
</dbReference>
<dbReference type="GO" id="GO:0004784">
    <property type="term" value="F:superoxide dismutase activity"/>
    <property type="evidence" value="ECO:0007669"/>
    <property type="project" value="InterPro"/>
</dbReference>
<sequence>MRLCRRLSYHAYVPKGASVQMGETFMPSNIATAVFRETEAAAARADKTKEETGFFSQPRLNYPVSSGIPALFSKDQFDMQYSLFHRDVVETLNRHTLGTPLEGHNLETVIRKTSFDATQAVAHTAASEHFNYCFFYKSLRPWGTAPPPRLREALQLQYGTNGSADAMDEVRRIVWVTAASHQERCGWVYLVWSGMHFDVVEFPHGSCPIASDLIPLLALNVHESAYILDYGTSGLKQYVENYFKACNWPLAERYYLMAIGQVV</sequence>
<dbReference type="PANTHER" id="PTHR42769">
    <property type="entry name" value="SUPEROXIDE DISMUTASE"/>
    <property type="match status" value="1"/>
</dbReference>
<organism evidence="2 3">
    <name type="scientific">Trypanosoma brucei equiperdum</name>
    <dbReference type="NCBI Taxonomy" id="630700"/>
    <lineage>
        <taxon>Eukaryota</taxon>
        <taxon>Discoba</taxon>
        <taxon>Euglenozoa</taxon>
        <taxon>Kinetoplastea</taxon>
        <taxon>Metakinetoplastina</taxon>
        <taxon>Trypanosomatida</taxon>
        <taxon>Trypanosomatidae</taxon>
        <taxon>Trypanosoma</taxon>
    </lineage>
</organism>
<protein>
    <submittedName>
        <fullName evidence="2">Superoxide dismutase</fullName>
    </submittedName>
</protein>
<comment type="caution">
    <text evidence="2">The sequence shown here is derived from an EMBL/GenBank/DDBJ whole genome shotgun (WGS) entry which is preliminary data.</text>
</comment>
<dbReference type="Gene3D" id="3.55.40.20">
    <property type="entry name" value="Iron/manganese superoxide dismutase, C-terminal domain"/>
    <property type="match status" value="1"/>
</dbReference>
<gene>
    <name evidence="2" type="ORF">DPX39_060044600</name>
</gene>
<accession>A0A3L6L919</accession>
<dbReference type="Gene3D" id="1.10.287.990">
    <property type="entry name" value="Fe,Mn superoxide dismutase (SOD) domain"/>
    <property type="match status" value="1"/>
</dbReference>
<dbReference type="InterPro" id="IPR036314">
    <property type="entry name" value="SOD_C_sf"/>
</dbReference>
<dbReference type="SUPFAM" id="SSF46609">
    <property type="entry name" value="Fe,Mn superoxide dismutase (SOD), N-terminal domain"/>
    <property type="match status" value="1"/>
</dbReference>
<dbReference type="InterPro" id="IPR019832">
    <property type="entry name" value="Mn/Fe_SOD_C"/>
</dbReference>
<dbReference type="InterPro" id="IPR036324">
    <property type="entry name" value="Mn/Fe_SOD_N_sf"/>
</dbReference>
<evidence type="ECO:0000313" key="3">
    <source>
        <dbReference type="Proteomes" id="UP000266743"/>
    </source>
</evidence>
<reference evidence="2 3" key="1">
    <citation type="submission" date="2018-09" db="EMBL/GenBank/DDBJ databases">
        <title>whole genome sequence of T. equiperdum IVM-t1 strain.</title>
        <authorList>
            <person name="Suganuma K."/>
        </authorList>
    </citation>
    <scope>NUCLEOTIDE SEQUENCE [LARGE SCALE GENOMIC DNA]</scope>
    <source>
        <strain evidence="2 3">IVM-t1</strain>
    </source>
</reference>
<dbReference type="EMBL" id="QSBY01000006">
    <property type="protein sequence ID" value="RHW72061.1"/>
    <property type="molecule type" value="Genomic_DNA"/>
</dbReference>
<dbReference type="SUPFAM" id="SSF54719">
    <property type="entry name" value="Fe,Mn superoxide dismutase (SOD), C-terminal domain"/>
    <property type="match status" value="1"/>
</dbReference>
<name>A0A3L6L919_9TRYP</name>
<dbReference type="AlphaFoldDB" id="A0A3L6L919"/>
<dbReference type="PANTHER" id="PTHR42769:SF4">
    <property type="entry name" value="DISMUTASE, PUTATIVE-RELATED"/>
    <property type="match status" value="1"/>
</dbReference>
<feature type="domain" description="Manganese/iron superoxide dismutase C-terminal" evidence="1">
    <location>
        <begin position="177"/>
        <end position="252"/>
    </location>
</feature>